<dbReference type="PANTHER" id="PTHR33885:SF3">
    <property type="entry name" value="PHAGE SHOCK PROTEIN C"/>
    <property type="match status" value="1"/>
</dbReference>
<evidence type="ECO:0000259" key="7">
    <source>
        <dbReference type="Pfam" id="PF04024"/>
    </source>
</evidence>
<proteinExistence type="predicted"/>
<dbReference type="AlphaFoldDB" id="A0A3G8WW15"/>
<keyword evidence="4 6" id="KW-1133">Transmembrane helix</keyword>
<protein>
    <submittedName>
        <fullName evidence="8">PspC domain-containing protein</fullName>
    </submittedName>
</protein>
<dbReference type="InterPro" id="IPR007168">
    <property type="entry name" value="Phageshock_PspC_N"/>
</dbReference>
<evidence type="ECO:0000256" key="6">
    <source>
        <dbReference type="SAM" id="Phobius"/>
    </source>
</evidence>
<dbReference type="Proteomes" id="UP000282297">
    <property type="component" value="Chromosome"/>
</dbReference>
<evidence type="ECO:0000256" key="4">
    <source>
        <dbReference type="ARBA" id="ARBA00022989"/>
    </source>
</evidence>
<evidence type="ECO:0000256" key="3">
    <source>
        <dbReference type="ARBA" id="ARBA00022692"/>
    </source>
</evidence>
<comment type="subcellular location">
    <subcellularLocation>
        <location evidence="1">Cell membrane</location>
        <topology evidence="1">Single-pass membrane protein</topology>
    </subcellularLocation>
</comment>
<organism evidence="8 9">
    <name type="scientific">Chryseobacterium taklimakanense</name>
    <dbReference type="NCBI Taxonomy" id="536441"/>
    <lineage>
        <taxon>Bacteria</taxon>
        <taxon>Pseudomonadati</taxon>
        <taxon>Bacteroidota</taxon>
        <taxon>Flavobacteriia</taxon>
        <taxon>Flavobacteriales</taxon>
        <taxon>Weeksellaceae</taxon>
        <taxon>Chryseobacterium group</taxon>
        <taxon>Chryseobacterium</taxon>
    </lineage>
</organism>
<evidence type="ECO:0000256" key="1">
    <source>
        <dbReference type="ARBA" id="ARBA00004162"/>
    </source>
</evidence>
<dbReference type="EMBL" id="CP034171">
    <property type="protein sequence ID" value="AZI19936.1"/>
    <property type="molecule type" value="Genomic_DNA"/>
</dbReference>
<evidence type="ECO:0000256" key="5">
    <source>
        <dbReference type="ARBA" id="ARBA00023136"/>
    </source>
</evidence>
<gene>
    <name evidence="8" type="ORF">EIH08_03695</name>
</gene>
<dbReference type="GO" id="GO:0005886">
    <property type="term" value="C:plasma membrane"/>
    <property type="evidence" value="ECO:0007669"/>
    <property type="project" value="UniProtKB-SubCell"/>
</dbReference>
<keyword evidence="5 6" id="KW-0472">Membrane</keyword>
<keyword evidence="2" id="KW-1003">Cell membrane</keyword>
<dbReference type="Pfam" id="PF04024">
    <property type="entry name" value="PspC"/>
    <property type="match status" value="1"/>
</dbReference>
<dbReference type="PANTHER" id="PTHR33885">
    <property type="entry name" value="PHAGE SHOCK PROTEIN C"/>
    <property type="match status" value="1"/>
</dbReference>
<evidence type="ECO:0000256" key="2">
    <source>
        <dbReference type="ARBA" id="ARBA00022475"/>
    </source>
</evidence>
<keyword evidence="3 6" id="KW-0812">Transmembrane</keyword>
<accession>A0A3G8WW15</accession>
<sequence>METYQNQNNKYYANIKPKLSRDIANKRIAGVCAGIGKYFNIKVSWVRTVWFLLAFFGIFSAGISTFFVVSVYFALWFILPKSSNNFCAKQNASGRKTGERRIENLLNQLITPY</sequence>
<dbReference type="RefSeq" id="WP_124784167.1">
    <property type="nucleotide sequence ID" value="NZ_CP034171.1"/>
</dbReference>
<reference evidence="9" key="1">
    <citation type="submission" date="2018-11" db="EMBL/GenBank/DDBJ databases">
        <title>Proposal to divide the Flavobacteriaceae and reorganize its genera based on Amino Acid Identity values calculated from whole genome sequences.</title>
        <authorList>
            <person name="Nicholson A.C."/>
            <person name="Gulvik C.A."/>
            <person name="Whitney A.M."/>
            <person name="Humrighouse B.W."/>
            <person name="Bell M."/>
            <person name="Holmes B."/>
            <person name="Steigerwalt A.B."/>
            <person name="Villarma A."/>
            <person name="Sheth M."/>
            <person name="Batra D."/>
            <person name="Pryor J."/>
            <person name="Bernardet J.-F."/>
            <person name="Hugo C."/>
            <person name="Kampfer P."/>
            <person name="Newman J.D."/>
            <person name="McQuiston J.R."/>
        </authorList>
    </citation>
    <scope>NUCLEOTIDE SEQUENCE [LARGE SCALE GENOMIC DNA]</scope>
    <source>
        <strain evidence="9">H4753</strain>
    </source>
</reference>
<evidence type="ECO:0000313" key="9">
    <source>
        <dbReference type="Proteomes" id="UP000282297"/>
    </source>
</evidence>
<feature type="transmembrane region" description="Helical" evidence="6">
    <location>
        <begin position="49"/>
        <end position="79"/>
    </location>
</feature>
<dbReference type="InterPro" id="IPR052027">
    <property type="entry name" value="PspC"/>
</dbReference>
<name>A0A3G8WW15_9FLAO</name>
<evidence type="ECO:0000313" key="8">
    <source>
        <dbReference type="EMBL" id="AZI19936.1"/>
    </source>
</evidence>
<feature type="domain" description="Phage shock protein PspC N-terminal" evidence="7">
    <location>
        <begin position="18"/>
        <end position="81"/>
    </location>
</feature>